<accession>A0A4Q9HX35</accession>
<sequence length="67" mass="7146">MASDLVGVNWFKSSYSNGGGNCIEVADGVPGVIPVRDSKDQHGPALMFSTDEWSSFVTAVKGGEFHR</sequence>
<keyword evidence="3" id="KW-1185">Reference proteome</keyword>
<dbReference type="EMBL" id="SIXH01000065">
    <property type="protein sequence ID" value="TBO59793.1"/>
    <property type="molecule type" value="Genomic_DNA"/>
</dbReference>
<organism evidence="2 3">
    <name type="scientific">Streptomyces kasugaensis</name>
    <dbReference type="NCBI Taxonomy" id="1946"/>
    <lineage>
        <taxon>Bacteria</taxon>
        <taxon>Bacillati</taxon>
        <taxon>Actinomycetota</taxon>
        <taxon>Actinomycetes</taxon>
        <taxon>Kitasatosporales</taxon>
        <taxon>Streptomycetaceae</taxon>
        <taxon>Streptomyces</taxon>
    </lineage>
</organism>
<proteinExistence type="predicted"/>
<gene>
    <name evidence="2" type="ORF">EYS09_10185</name>
</gene>
<reference evidence="2 3" key="1">
    <citation type="submission" date="2019-02" db="EMBL/GenBank/DDBJ databases">
        <title>Draft Genome Sequence of Streptomyces sp. AM-2504, identified by 16S rRNA comparative analysis as a Streptomyces Kasugaensis strain.</title>
        <authorList>
            <person name="Napolioni V."/>
            <person name="Giuliodori A.M."/>
            <person name="Spurio R."/>
            <person name="Fabbretti A."/>
        </authorList>
    </citation>
    <scope>NUCLEOTIDE SEQUENCE [LARGE SCALE GENOMIC DNA]</scope>
    <source>
        <strain evidence="2 3">AM-2504</strain>
    </source>
</reference>
<comment type="caution">
    <text evidence="2">The sequence shown here is derived from an EMBL/GenBank/DDBJ whole genome shotgun (WGS) entry which is preliminary data.</text>
</comment>
<name>A0A4Q9HX35_STRKA</name>
<evidence type="ECO:0000313" key="3">
    <source>
        <dbReference type="Proteomes" id="UP000292452"/>
    </source>
</evidence>
<evidence type="ECO:0000259" key="1">
    <source>
        <dbReference type="Pfam" id="PF04149"/>
    </source>
</evidence>
<evidence type="ECO:0000313" key="2">
    <source>
        <dbReference type="EMBL" id="TBO59793.1"/>
    </source>
</evidence>
<dbReference type="InterPro" id="IPR007278">
    <property type="entry name" value="DUF397"/>
</dbReference>
<dbReference type="AlphaFoldDB" id="A0A4Q9HX35"/>
<protein>
    <submittedName>
        <fullName evidence="2">DUF397 domain-containing protein</fullName>
    </submittedName>
</protein>
<dbReference type="Proteomes" id="UP000292452">
    <property type="component" value="Unassembled WGS sequence"/>
</dbReference>
<feature type="domain" description="DUF397" evidence="1">
    <location>
        <begin position="9"/>
        <end position="61"/>
    </location>
</feature>
<dbReference type="Pfam" id="PF04149">
    <property type="entry name" value="DUF397"/>
    <property type="match status" value="1"/>
</dbReference>